<dbReference type="Proteomes" id="UP001194746">
    <property type="component" value="Unassembled WGS sequence"/>
</dbReference>
<dbReference type="EMBL" id="VCAU01000053">
    <property type="protein sequence ID" value="KAF9888013.1"/>
    <property type="molecule type" value="Genomic_DNA"/>
</dbReference>
<name>A0AAD4GU14_ASPNN</name>
<accession>A0AAD4GU14</accession>
<gene>
    <name evidence="2" type="ORF">FE257_009403</name>
</gene>
<dbReference type="SUPFAM" id="SSF51445">
    <property type="entry name" value="(Trans)glycosidases"/>
    <property type="match status" value="1"/>
</dbReference>
<reference evidence="2" key="1">
    <citation type="journal article" date="2019" name="Beilstein J. Org. Chem.">
        <title>Nanangenines: drimane sesquiterpenoids as the dominant metabolite cohort of a novel Australian fungus, Aspergillus nanangensis.</title>
        <authorList>
            <person name="Lacey H.J."/>
            <person name="Gilchrist C.L.M."/>
            <person name="Crombie A."/>
            <person name="Kalaitzis J.A."/>
            <person name="Vuong D."/>
            <person name="Rutledge P.J."/>
            <person name="Turner P."/>
            <person name="Pitt J.I."/>
            <person name="Lacey E."/>
            <person name="Chooi Y.H."/>
            <person name="Piggott A.M."/>
        </authorList>
    </citation>
    <scope>NUCLEOTIDE SEQUENCE</scope>
    <source>
        <strain evidence="2">MST-FP2251</strain>
    </source>
</reference>
<reference evidence="2" key="2">
    <citation type="submission" date="2020-02" db="EMBL/GenBank/DDBJ databases">
        <authorList>
            <person name="Gilchrist C.L.M."/>
            <person name="Chooi Y.-H."/>
        </authorList>
    </citation>
    <scope>NUCLEOTIDE SEQUENCE</scope>
    <source>
        <strain evidence="2">MST-FP2251</strain>
    </source>
</reference>
<keyword evidence="1" id="KW-0732">Signal</keyword>
<evidence type="ECO:0000313" key="3">
    <source>
        <dbReference type="Proteomes" id="UP001194746"/>
    </source>
</evidence>
<dbReference type="Gene3D" id="3.20.20.80">
    <property type="entry name" value="Glycosidases"/>
    <property type="match status" value="1"/>
</dbReference>
<dbReference type="AlphaFoldDB" id="A0AAD4GU14"/>
<evidence type="ECO:0000256" key="1">
    <source>
        <dbReference type="SAM" id="SignalP"/>
    </source>
</evidence>
<proteinExistence type="predicted"/>
<organism evidence="2 3">
    <name type="scientific">Aspergillus nanangensis</name>
    <dbReference type="NCBI Taxonomy" id="2582783"/>
    <lineage>
        <taxon>Eukaryota</taxon>
        <taxon>Fungi</taxon>
        <taxon>Dikarya</taxon>
        <taxon>Ascomycota</taxon>
        <taxon>Pezizomycotina</taxon>
        <taxon>Eurotiomycetes</taxon>
        <taxon>Eurotiomycetidae</taxon>
        <taxon>Eurotiales</taxon>
        <taxon>Aspergillaceae</taxon>
        <taxon>Aspergillus</taxon>
        <taxon>Aspergillus subgen. Circumdati</taxon>
    </lineage>
</organism>
<dbReference type="InterPro" id="IPR017853">
    <property type="entry name" value="GH"/>
</dbReference>
<feature type="signal peptide" evidence="1">
    <location>
        <begin position="1"/>
        <end position="18"/>
    </location>
</feature>
<evidence type="ECO:0008006" key="4">
    <source>
        <dbReference type="Google" id="ProtNLM"/>
    </source>
</evidence>
<comment type="caution">
    <text evidence="2">The sequence shown here is derived from an EMBL/GenBank/DDBJ whole genome shotgun (WGS) entry which is preliminary data.</text>
</comment>
<protein>
    <recommendedName>
        <fullName evidence="4">Glycoside hydrolase family 39 protein</fullName>
    </recommendedName>
</protein>
<keyword evidence="3" id="KW-1185">Reference proteome</keyword>
<sequence>MKLTHTLAIAAFTDLISAAPPTIAPRQTSGAATVDLSTRTGQARFLGSNFIYGFPDNGVDAQTSIPDHFLTDIKFNACRAGGAQTTSGGWGSGGYDEYVGRFESTLSNYRSTRKYNGAFILLLHDLWGADGGSSVDDLVPGDNGDYTEFDTFLDQVKKDVEENDMLDGLVIDIWNEPELDLFWKRTWDQYLDYYVHATQLVRDRFPTTLITGPSFAHAASVDIENWQTWARIVADTQSIPDIYSWHQIGPWEREPDRTVADFHTLLTTYNLPDRPIDLNEYASTEEQNPGTSVFYLAQLERHDLRGLRANWGGGGELHDFLANLVYRDGDGVYHPNGEWYVYRYYGEMVGERVATTAAADLLFDVFATLEEGGVKILAGTRSVQAAYDVTVGGLAALGLPADGVIGVRTMRFDWSGQFADAGEPVDVGCVEYTAQAGELVLTVDPPTNSTAFAFEISLDGKC</sequence>
<evidence type="ECO:0000313" key="2">
    <source>
        <dbReference type="EMBL" id="KAF9888013.1"/>
    </source>
</evidence>
<feature type="chain" id="PRO_5042039648" description="Glycoside hydrolase family 39 protein" evidence="1">
    <location>
        <begin position="19"/>
        <end position="462"/>
    </location>
</feature>